<organism evidence="2 3">
    <name type="scientific">Pseudomaricurvus hydrocarbonicus</name>
    <dbReference type="NCBI Taxonomy" id="1470433"/>
    <lineage>
        <taxon>Bacteria</taxon>
        <taxon>Pseudomonadati</taxon>
        <taxon>Pseudomonadota</taxon>
        <taxon>Gammaproteobacteria</taxon>
        <taxon>Cellvibrionales</taxon>
        <taxon>Cellvibrionaceae</taxon>
        <taxon>Pseudomaricurvus</taxon>
    </lineage>
</organism>
<dbReference type="InterPro" id="IPR039418">
    <property type="entry name" value="LexA-like"/>
</dbReference>
<protein>
    <recommendedName>
        <fullName evidence="1">HTH cro/C1-type domain-containing protein</fullName>
    </recommendedName>
</protein>
<dbReference type="InterPro" id="IPR001387">
    <property type="entry name" value="Cro/C1-type_HTH"/>
</dbReference>
<reference evidence="2" key="1">
    <citation type="submission" date="2020-03" db="EMBL/GenBank/DDBJ databases">
        <authorList>
            <person name="Guo F."/>
        </authorList>
    </citation>
    <scope>NUCLEOTIDE SEQUENCE</scope>
    <source>
        <strain evidence="2">JCM 30134</strain>
    </source>
</reference>
<feature type="domain" description="HTH cro/C1-type" evidence="1">
    <location>
        <begin position="39"/>
        <end position="78"/>
    </location>
</feature>
<dbReference type="AlphaFoldDB" id="A0A9E5JTM7"/>
<name>A0A9E5JTM7_9GAMM</name>
<dbReference type="RefSeq" id="WP_167181872.1">
    <property type="nucleotide sequence ID" value="NZ_JAAONZ010000002.1"/>
</dbReference>
<dbReference type="SUPFAM" id="SSF51306">
    <property type="entry name" value="LexA/Signal peptidase"/>
    <property type="match status" value="1"/>
</dbReference>
<dbReference type="InterPro" id="IPR015927">
    <property type="entry name" value="Peptidase_S24_S26A/B/C"/>
</dbReference>
<gene>
    <name evidence="2" type="ORF">G8770_03675</name>
</gene>
<dbReference type="PANTHER" id="PTHR33516:SF2">
    <property type="entry name" value="LEXA REPRESSOR-RELATED"/>
    <property type="match status" value="1"/>
</dbReference>
<evidence type="ECO:0000313" key="2">
    <source>
        <dbReference type="EMBL" id="NHO64645.1"/>
    </source>
</evidence>
<accession>A0A9E5JTM7</accession>
<dbReference type="Gene3D" id="2.10.109.10">
    <property type="entry name" value="Umud Fragment, subunit A"/>
    <property type="match status" value="1"/>
</dbReference>
<dbReference type="Pfam" id="PF00717">
    <property type="entry name" value="Peptidase_S24"/>
    <property type="match status" value="1"/>
</dbReference>
<proteinExistence type="predicted"/>
<dbReference type="PROSITE" id="PS50943">
    <property type="entry name" value="HTH_CROC1"/>
    <property type="match status" value="1"/>
</dbReference>
<evidence type="ECO:0000259" key="1">
    <source>
        <dbReference type="PROSITE" id="PS50943"/>
    </source>
</evidence>
<dbReference type="EMBL" id="JAAONZ010000002">
    <property type="protein sequence ID" value="NHO64645.1"/>
    <property type="molecule type" value="Genomic_DNA"/>
</dbReference>
<dbReference type="InterPro" id="IPR050077">
    <property type="entry name" value="LexA_repressor"/>
</dbReference>
<keyword evidence="3" id="KW-1185">Reference proteome</keyword>
<comment type="caution">
    <text evidence="2">The sequence shown here is derived from an EMBL/GenBank/DDBJ whole genome shotgun (WGS) entry which is preliminary data.</text>
</comment>
<dbReference type="Proteomes" id="UP000787472">
    <property type="component" value="Unassembled WGS sequence"/>
</dbReference>
<dbReference type="InterPro" id="IPR036286">
    <property type="entry name" value="LexA/Signal_pep-like_sf"/>
</dbReference>
<sequence length="244" mass="27030">MGIYQNGKKWNYCAMDIKRIRAQNLETLIAECDSVKACAAKIGIEPSYISQIRSGLKNIGHQIARRAEQAFNKPQGWMDQSHQAEYFQTEEGRPHYHTHANTAPSPQIKGYIPLISWVQAGSWAEAIDLYQPGDAESVHPTTINHGIHTFALRVDGDSMTAPTGAAGHSFPHGMIIYIDPDQEASPGDYVVARHNGHGHVTFKQYGTEEGRPVLKPLNTNGQYPIIRDEFQIIGKVIDASWGGL</sequence>
<evidence type="ECO:0000313" key="3">
    <source>
        <dbReference type="Proteomes" id="UP000787472"/>
    </source>
</evidence>
<dbReference type="PANTHER" id="PTHR33516">
    <property type="entry name" value="LEXA REPRESSOR"/>
    <property type="match status" value="1"/>
</dbReference>
<dbReference type="CDD" id="cd06529">
    <property type="entry name" value="S24_LexA-like"/>
    <property type="match status" value="1"/>
</dbReference>